<dbReference type="CDD" id="cd17324">
    <property type="entry name" value="MFS_NepI_like"/>
    <property type="match status" value="1"/>
</dbReference>
<dbReference type="InterPro" id="IPR011701">
    <property type="entry name" value="MFS"/>
</dbReference>
<keyword evidence="3 4" id="KW-0472">Membrane</keyword>
<dbReference type="InterPro" id="IPR036259">
    <property type="entry name" value="MFS_trans_sf"/>
</dbReference>
<feature type="transmembrane region" description="Helical" evidence="4">
    <location>
        <begin position="162"/>
        <end position="183"/>
    </location>
</feature>
<evidence type="ECO:0000259" key="5">
    <source>
        <dbReference type="PROSITE" id="PS50850"/>
    </source>
</evidence>
<feature type="transmembrane region" description="Helical" evidence="4">
    <location>
        <begin position="247"/>
        <end position="264"/>
    </location>
</feature>
<evidence type="ECO:0000256" key="4">
    <source>
        <dbReference type="SAM" id="Phobius"/>
    </source>
</evidence>
<accession>A0ABX9B133</accession>
<feature type="domain" description="Major facilitator superfamily (MFS) profile" evidence="5">
    <location>
        <begin position="1"/>
        <end position="406"/>
    </location>
</feature>
<dbReference type="PANTHER" id="PTHR42910:SF1">
    <property type="entry name" value="MAJOR FACILITATOR SUPERFAMILY (MFS) PROFILE DOMAIN-CONTAINING PROTEIN"/>
    <property type="match status" value="1"/>
</dbReference>
<organism evidence="6 7">
    <name type="scientific">Pseudomonas mosselii</name>
    <dbReference type="NCBI Taxonomy" id="78327"/>
    <lineage>
        <taxon>Bacteria</taxon>
        <taxon>Pseudomonadati</taxon>
        <taxon>Pseudomonadota</taxon>
        <taxon>Gammaproteobacteria</taxon>
        <taxon>Pseudomonadales</taxon>
        <taxon>Pseudomonadaceae</taxon>
        <taxon>Pseudomonas</taxon>
    </lineage>
</organism>
<keyword evidence="2 4" id="KW-1133">Transmembrane helix</keyword>
<dbReference type="Gene3D" id="1.20.1250.20">
    <property type="entry name" value="MFS general substrate transporter like domains"/>
    <property type="match status" value="1"/>
</dbReference>
<feature type="transmembrane region" description="Helical" evidence="4">
    <location>
        <begin position="41"/>
        <end position="62"/>
    </location>
</feature>
<dbReference type="InterPro" id="IPR020846">
    <property type="entry name" value="MFS_dom"/>
</dbReference>
<dbReference type="RefSeq" id="WP_028690265.1">
    <property type="nucleotide sequence ID" value="NZ_CP081966.1"/>
</dbReference>
<feature type="transmembrane region" description="Helical" evidence="4">
    <location>
        <begin position="335"/>
        <end position="356"/>
    </location>
</feature>
<dbReference type="EMBL" id="CP081966">
    <property type="protein sequence ID" value="QZP26295.1"/>
    <property type="molecule type" value="Genomic_DNA"/>
</dbReference>
<reference evidence="6 7" key="1">
    <citation type="submission" date="2021-08" db="EMBL/GenBank/DDBJ databases">
        <title>Bactericidal Effect of Pseudomonas oryziphila sp. nov., a novel Pseudomonas Species Against Xanthomonas oryzae Reduces Disease Severity of Bacterial Leaf Streak of Rice.</title>
        <authorList>
            <person name="Yang R."/>
            <person name="Li S."/>
            <person name="Li Y."/>
            <person name="Yan Y."/>
            <person name="Fang Y."/>
            <person name="Zou L."/>
            <person name="Chen G."/>
        </authorList>
    </citation>
    <scope>NUCLEOTIDE SEQUENCE [LARGE SCALE GENOMIC DNA]</scope>
    <source>
        <strain evidence="6 7">DSM 17497</strain>
    </source>
</reference>
<protein>
    <submittedName>
        <fullName evidence="6">MFS transporter</fullName>
    </submittedName>
</protein>
<feature type="transmembrane region" description="Helical" evidence="4">
    <location>
        <begin position="131"/>
        <end position="150"/>
    </location>
</feature>
<evidence type="ECO:0000256" key="2">
    <source>
        <dbReference type="ARBA" id="ARBA00022989"/>
    </source>
</evidence>
<feature type="transmembrane region" description="Helical" evidence="4">
    <location>
        <begin position="215"/>
        <end position="235"/>
    </location>
</feature>
<keyword evidence="1 4" id="KW-0812">Transmembrane</keyword>
<feature type="transmembrane region" description="Helical" evidence="4">
    <location>
        <begin position="276"/>
        <end position="293"/>
    </location>
</feature>
<dbReference type="PROSITE" id="PS50850">
    <property type="entry name" value="MFS"/>
    <property type="match status" value="1"/>
</dbReference>
<evidence type="ECO:0000256" key="1">
    <source>
        <dbReference type="ARBA" id="ARBA00022692"/>
    </source>
</evidence>
<evidence type="ECO:0000313" key="6">
    <source>
        <dbReference type="EMBL" id="QZP26295.1"/>
    </source>
</evidence>
<feature type="transmembrane region" description="Helical" evidence="4">
    <location>
        <begin position="99"/>
        <end position="119"/>
    </location>
</feature>
<dbReference type="Pfam" id="PF07690">
    <property type="entry name" value="MFS_1"/>
    <property type="match status" value="1"/>
</dbReference>
<dbReference type="Proteomes" id="UP000825591">
    <property type="component" value="Chromosome"/>
</dbReference>
<name>A0ABX9B133_9PSED</name>
<evidence type="ECO:0000256" key="3">
    <source>
        <dbReference type="ARBA" id="ARBA00023136"/>
    </source>
</evidence>
<dbReference type="SUPFAM" id="SSF103473">
    <property type="entry name" value="MFS general substrate transporter"/>
    <property type="match status" value="1"/>
</dbReference>
<sequence length="406" mass="41854">MSTLTRGLTLLLAAACALAVATVYLAQPLLESMAASLGVSSARAGLIVGMTQAGYALGLLQIVPLGDLLDRKQLILGQLLVSSGALLAVAFAVDWAVLLAAMALVGLAAVVVQVMVAHAATLATPAEQGQVVGTVTSGVVLGILSARLVSGAVADLLGWQGVYGLAAVLALAMAGLLAWRLPVARPQGQRQRYRALLASVLRLYRHDRLLRERGVFAVLVFAAFSVLWSAMVLPLSAAPLALDHTQVGLFGLAGVAGALAASRAGRLADHGHGRRVTGWALGLLTLSWLPIAYLEQSLLALVVGILMLDLAVQAVHVTNQSLLLAGRGEMASRLIGAYMCCYSLGSGVGAVVATWVYGQWGWVAVCGVGAGISALAWGYWGYLWSVETMRGAPAPEGAGAPADQNL</sequence>
<feature type="transmembrane region" description="Helical" evidence="4">
    <location>
        <begin position="299"/>
        <end position="323"/>
    </location>
</feature>
<feature type="transmembrane region" description="Helical" evidence="4">
    <location>
        <begin position="362"/>
        <end position="380"/>
    </location>
</feature>
<gene>
    <name evidence="6" type="ORF">K5H97_26500</name>
</gene>
<keyword evidence="7" id="KW-1185">Reference proteome</keyword>
<feature type="transmembrane region" description="Helical" evidence="4">
    <location>
        <begin position="74"/>
        <end position="93"/>
    </location>
</feature>
<dbReference type="PANTHER" id="PTHR42910">
    <property type="entry name" value="TRANSPORTER SCO4007-RELATED"/>
    <property type="match status" value="1"/>
</dbReference>
<evidence type="ECO:0000313" key="7">
    <source>
        <dbReference type="Proteomes" id="UP000825591"/>
    </source>
</evidence>
<proteinExistence type="predicted"/>